<proteinExistence type="predicted"/>
<feature type="compositionally biased region" description="Polar residues" evidence="1">
    <location>
        <begin position="1375"/>
        <end position="1406"/>
    </location>
</feature>
<dbReference type="Pfam" id="PF16486">
    <property type="entry name" value="ArgoN"/>
    <property type="match status" value="1"/>
</dbReference>
<dbReference type="OrthoDB" id="10252740at2759"/>
<evidence type="ECO:0000256" key="1">
    <source>
        <dbReference type="SAM" id="MobiDB-lite"/>
    </source>
</evidence>
<dbReference type="InterPro" id="IPR012337">
    <property type="entry name" value="RNaseH-like_sf"/>
</dbReference>
<dbReference type="EMBL" id="JABSTR010000011">
    <property type="protein sequence ID" value="KAH9381145.1"/>
    <property type="molecule type" value="Genomic_DNA"/>
</dbReference>
<dbReference type="Proteomes" id="UP000821853">
    <property type="component" value="Chromosome 9"/>
</dbReference>
<comment type="caution">
    <text evidence="4">The sequence shown here is derived from an EMBL/GenBank/DDBJ whole genome shotgun (WGS) entry which is preliminary data.</text>
</comment>
<feature type="compositionally biased region" description="Polar residues" evidence="1">
    <location>
        <begin position="1142"/>
        <end position="1161"/>
    </location>
</feature>
<dbReference type="SUPFAM" id="SSF101690">
    <property type="entry name" value="PAZ domain"/>
    <property type="match status" value="1"/>
</dbReference>
<feature type="compositionally biased region" description="Basic and acidic residues" evidence="1">
    <location>
        <begin position="1363"/>
        <end position="1374"/>
    </location>
</feature>
<sequence length="1586" mass="176749">MSAPGIMQAMQADVPLGRGRGRGRGRNGAQERGPPHQNMPGARQQQQNRHQQPQQQQQPQKQQQQNRQPQQQQQPQKQPQQNRQPQQHQQPQQQQQNRQQQQPQQQQASMPQHPAHRQGKGQVQTVISKDCKRRVFQLLVNQYKQELNGNLPVFDGQKNMYTKKPLGFDKKSFNVHMEEEGRDRPAVFRVTVQLAAELDVSLLQQLYNKQVTTPEVPQAVVQALDIVLRYGPSLRLPVVGRSLFKPPRGEAALGGGLELWHGFQTSIRPGQWKPFVNINTVVTAFFEAGPLLDLISKVLGDRRGNLKLSTAMRLNGTQIFKLNKTVKRLKVVATHLPYKRKYTIEKVTAAAANELRFGEPPVTVANYFASKYGRLQFPNLPCVEVGSKKSYLPLEVCEVVPGQHCKRKLDENQTSAVIRKAAVPPSDRFRMIQEDIKGCNAAGKPYLDHFGIRVSDDPLKLSARVLPAPQVIYQGDREAVPNNGAWELQNNKFFKPASMTCWTIVNTSNYCSESDIGRFVSMLIQHGTKLGMTMTQPAQVTNCRPTDDPEHMLKRQRQAFPNLEVVLVVLAGGSKNSPFYSPLKNSAETVLGMVTQCVTDQSVTKRCNPATIVNILQKLNAKLGGTNNTIPAVKTIIFNRPIMIMGADVTHPAPTEMNRPSVAAVVASVDRLAFRYISTFRIQKQNTVAKARIEIIEDMKNVAKELLLGFYRINNGVKPAKIIFYRDGVSEGQFRQVQQHEVAALRAACSELEPDYKPGITFLTVQKRHHTRFMPRDRRDGCGKSGNVPPGTVVDTVITHPVDFDFFLCSHFGIQGTSRPAHYYVLWDDNDFDADSLQKLTFGLCHTYARCARSVSIPTPVYYAHHATKRAKCYVDARSEASDSSSGSGSNGSMPSTEFLDSAVKIHKLPAISTVLTVLQAFPLDVWDLNSRREPRTTQTTSTGQDSSKLGWRLHVNLEGRSRQRQEHKFALKMHDNKPPSRRLQIANSSTHRSSTARNHHAWEKMLADSNQFVDHISKQVLTNTIAAATPVPSFPRKKDLLRIAATKKVTTALPKPDTPPPKVVKPPCEDISSLPANKKKISFAVAVSVNSSHINNLGVTATSSVQEVTTAPALDSKGGSSTAPFTESKLYGLKIVPTKIDGSTPNSHSVQTMPSMPRSNKTSTKRRRLLRTKTRPTNSSKPRLGPTRAILDQSQRPNGTKDDEVYLRTTSALAPGRTTNATRLRRRKKRPKLNLFQPRGRQLAVDVFQKRPKSGDCLSAETPRHDGPCQNGTVNRPRRQQPQKDQMTESSVMRPRVYGVDLDSKGIERRAPLMARPIDRAGDRDVSEDPVMGESHESDYDYSPEYHGGHYSDEYQESGSDEPSREEGRRDSGSTESDISPETGDGSLNDSNSTRQTKQNATSTAEGRIVETNPSFNATTATHPRTTLDLASQNAIRLDTLSDPAEGFKLLVDDSNSSYRTVQQKPPELPAKIKNGASQVKPVPETSQAESVLTARAKIDRSSNRVSEELQDTPSTQRNTGYSQFFSFAEVPAPGQHRFGYRKGNGEHFTGRLELAKGPHVKSVVVWGDRKGGYGKHIWDYNHKD</sequence>
<feature type="region of interest" description="Disordered" evidence="1">
    <location>
        <begin position="1140"/>
        <end position="1204"/>
    </location>
</feature>
<dbReference type="Gene3D" id="2.170.260.10">
    <property type="entry name" value="paz domain"/>
    <property type="match status" value="1"/>
</dbReference>
<dbReference type="InterPro" id="IPR036085">
    <property type="entry name" value="PAZ_dom_sf"/>
</dbReference>
<name>A0A9J6H2C0_HAELO</name>
<protein>
    <submittedName>
        <fullName evidence="4">Uncharacterized protein</fullName>
    </submittedName>
</protein>
<accession>A0A9J6H2C0</accession>
<dbReference type="InterPro" id="IPR014811">
    <property type="entry name" value="ArgoL1"/>
</dbReference>
<keyword evidence="5" id="KW-1185">Reference proteome</keyword>
<dbReference type="PROSITE" id="PS50822">
    <property type="entry name" value="PIWI"/>
    <property type="match status" value="1"/>
</dbReference>
<feature type="compositionally biased region" description="Polar residues" evidence="1">
    <location>
        <begin position="1413"/>
        <end position="1427"/>
    </location>
</feature>
<dbReference type="SMART" id="SM00949">
    <property type="entry name" value="PAZ"/>
    <property type="match status" value="1"/>
</dbReference>
<dbReference type="InterPro" id="IPR036397">
    <property type="entry name" value="RNaseH_sf"/>
</dbReference>
<dbReference type="Gene3D" id="3.40.50.2300">
    <property type="match status" value="1"/>
</dbReference>
<gene>
    <name evidence="4" type="ORF">HPB48_020802</name>
</gene>
<dbReference type="SMART" id="SM01163">
    <property type="entry name" value="DUF1785"/>
    <property type="match status" value="1"/>
</dbReference>
<dbReference type="InterPro" id="IPR032472">
    <property type="entry name" value="ArgoL2"/>
</dbReference>
<dbReference type="Pfam" id="PF16487">
    <property type="entry name" value="ArgoMid"/>
    <property type="match status" value="1"/>
</dbReference>
<dbReference type="PROSITE" id="PS50821">
    <property type="entry name" value="PAZ"/>
    <property type="match status" value="1"/>
</dbReference>
<feature type="compositionally biased region" description="Basic residues" evidence="1">
    <location>
        <begin position="1164"/>
        <end position="1175"/>
    </location>
</feature>
<dbReference type="Pfam" id="PF08699">
    <property type="entry name" value="ArgoL1"/>
    <property type="match status" value="1"/>
</dbReference>
<evidence type="ECO:0000313" key="4">
    <source>
        <dbReference type="EMBL" id="KAH9381145.1"/>
    </source>
</evidence>
<dbReference type="VEuPathDB" id="VectorBase:HLOH_061266"/>
<dbReference type="CDD" id="cd02846">
    <property type="entry name" value="PAZ_argonaute_like"/>
    <property type="match status" value="1"/>
</dbReference>
<feature type="domain" description="Piwi" evidence="3">
    <location>
        <begin position="565"/>
        <end position="876"/>
    </location>
</feature>
<reference evidence="4 5" key="1">
    <citation type="journal article" date="2020" name="Cell">
        <title>Large-Scale Comparative Analyses of Tick Genomes Elucidate Their Genetic Diversity and Vector Capacities.</title>
        <authorList>
            <consortium name="Tick Genome and Microbiome Consortium (TIGMIC)"/>
            <person name="Jia N."/>
            <person name="Wang J."/>
            <person name="Shi W."/>
            <person name="Du L."/>
            <person name="Sun Y."/>
            <person name="Zhan W."/>
            <person name="Jiang J.F."/>
            <person name="Wang Q."/>
            <person name="Zhang B."/>
            <person name="Ji P."/>
            <person name="Bell-Sakyi L."/>
            <person name="Cui X.M."/>
            <person name="Yuan T.T."/>
            <person name="Jiang B.G."/>
            <person name="Yang W.F."/>
            <person name="Lam T.T."/>
            <person name="Chang Q.C."/>
            <person name="Ding S.J."/>
            <person name="Wang X.J."/>
            <person name="Zhu J.G."/>
            <person name="Ruan X.D."/>
            <person name="Zhao L."/>
            <person name="Wei J.T."/>
            <person name="Ye R.Z."/>
            <person name="Que T.C."/>
            <person name="Du C.H."/>
            <person name="Zhou Y.H."/>
            <person name="Cheng J.X."/>
            <person name="Dai P.F."/>
            <person name="Guo W.B."/>
            <person name="Han X.H."/>
            <person name="Huang E.J."/>
            <person name="Li L.F."/>
            <person name="Wei W."/>
            <person name="Gao Y.C."/>
            <person name="Liu J.Z."/>
            <person name="Shao H.Z."/>
            <person name="Wang X."/>
            <person name="Wang C.C."/>
            <person name="Yang T.C."/>
            <person name="Huo Q.B."/>
            <person name="Li W."/>
            <person name="Chen H.Y."/>
            <person name="Chen S.E."/>
            <person name="Zhou L.G."/>
            <person name="Ni X.B."/>
            <person name="Tian J.H."/>
            <person name="Sheng Y."/>
            <person name="Liu T."/>
            <person name="Pan Y.S."/>
            <person name="Xia L.Y."/>
            <person name="Li J."/>
            <person name="Zhao F."/>
            <person name="Cao W.C."/>
        </authorList>
    </citation>
    <scope>NUCLEOTIDE SEQUENCE [LARGE SCALE GENOMIC DNA]</scope>
    <source>
        <strain evidence="4">HaeL-2018</strain>
    </source>
</reference>
<dbReference type="Pfam" id="PF16488">
    <property type="entry name" value="ArgoL2"/>
    <property type="match status" value="1"/>
</dbReference>
<dbReference type="SUPFAM" id="SSF53098">
    <property type="entry name" value="Ribonuclease H-like"/>
    <property type="match status" value="1"/>
</dbReference>
<dbReference type="GO" id="GO:0034587">
    <property type="term" value="P:piRNA processing"/>
    <property type="evidence" value="ECO:0007669"/>
    <property type="project" value="UniProtKB-ARBA"/>
</dbReference>
<evidence type="ECO:0000259" key="2">
    <source>
        <dbReference type="PROSITE" id="PS50821"/>
    </source>
</evidence>
<dbReference type="Pfam" id="PF02171">
    <property type="entry name" value="Piwi"/>
    <property type="match status" value="1"/>
</dbReference>
<dbReference type="InterPro" id="IPR032474">
    <property type="entry name" value="Argonaute_N"/>
</dbReference>
<feature type="compositionally biased region" description="Low complexity" evidence="1">
    <location>
        <begin position="44"/>
        <end position="107"/>
    </location>
</feature>
<feature type="region of interest" description="Disordered" evidence="1">
    <location>
        <begin position="1255"/>
        <end position="1427"/>
    </location>
</feature>
<feature type="domain" description="PAZ" evidence="2">
    <location>
        <begin position="290"/>
        <end position="401"/>
    </location>
</feature>
<evidence type="ECO:0000313" key="5">
    <source>
        <dbReference type="Proteomes" id="UP000821853"/>
    </source>
</evidence>
<feature type="compositionally biased region" description="Basic and acidic residues" evidence="1">
    <location>
        <begin position="1303"/>
        <end position="1328"/>
    </location>
</feature>
<evidence type="ECO:0000259" key="3">
    <source>
        <dbReference type="PROSITE" id="PS50822"/>
    </source>
</evidence>
<dbReference type="InterPro" id="IPR003100">
    <property type="entry name" value="PAZ_dom"/>
</dbReference>
<dbReference type="Pfam" id="PF02170">
    <property type="entry name" value="PAZ"/>
    <property type="match status" value="1"/>
</dbReference>
<feature type="region of interest" description="Disordered" evidence="1">
    <location>
        <begin position="1"/>
        <end position="125"/>
    </location>
</feature>
<dbReference type="SMART" id="SM00950">
    <property type="entry name" value="Piwi"/>
    <property type="match status" value="1"/>
</dbReference>
<dbReference type="Gene3D" id="3.30.420.10">
    <property type="entry name" value="Ribonuclease H-like superfamily/Ribonuclease H"/>
    <property type="match status" value="1"/>
</dbReference>
<dbReference type="GO" id="GO:0003723">
    <property type="term" value="F:RNA binding"/>
    <property type="evidence" value="ECO:0007669"/>
    <property type="project" value="InterPro"/>
</dbReference>
<dbReference type="CDD" id="cd04657">
    <property type="entry name" value="Piwi_ago-like"/>
    <property type="match status" value="1"/>
</dbReference>
<dbReference type="InterPro" id="IPR045246">
    <property type="entry name" value="Piwi_ago-like"/>
</dbReference>
<organism evidence="4 5">
    <name type="scientific">Haemaphysalis longicornis</name>
    <name type="common">Bush tick</name>
    <dbReference type="NCBI Taxonomy" id="44386"/>
    <lineage>
        <taxon>Eukaryota</taxon>
        <taxon>Metazoa</taxon>
        <taxon>Ecdysozoa</taxon>
        <taxon>Arthropoda</taxon>
        <taxon>Chelicerata</taxon>
        <taxon>Arachnida</taxon>
        <taxon>Acari</taxon>
        <taxon>Parasitiformes</taxon>
        <taxon>Ixodida</taxon>
        <taxon>Ixodoidea</taxon>
        <taxon>Ixodidae</taxon>
        <taxon>Haemaphysalinae</taxon>
        <taxon>Haemaphysalis</taxon>
    </lineage>
</organism>
<dbReference type="InterPro" id="IPR032473">
    <property type="entry name" value="Argonaute_Mid_dom"/>
</dbReference>
<dbReference type="PANTHER" id="PTHR22891">
    <property type="entry name" value="EUKARYOTIC TRANSLATION INITIATION FACTOR 2C"/>
    <property type="match status" value="1"/>
</dbReference>
<dbReference type="InterPro" id="IPR003165">
    <property type="entry name" value="Piwi"/>
</dbReference>